<dbReference type="GO" id="GO:0007165">
    <property type="term" value="P:signal transduction"/>
    <property type="evidence" value="ECO:0007669"/>
    <property type="project" value="InterPro"/>
</dbReference>
<evidence type="ECO:0000256" key="2">
    <source>
        <dbReference type="ARBA" id="ARBA00022737"/>
    </source>
</evidence>
<dbReference type="Gene3D" id="3.40.50.10140">
    <property type="entry name" value="Toll/interleukin-1 receptor homology (TIR) domain"/>
    <property type="match status" value="1"/>
</dbReference>
<dbReference type="AlphaFoldDB" id="A0A9R1UHJ8"/>
<dbReference type="GO" id="GO:0043531">
    <property type="term" value="F:ADP binding"/>
    <property type="evidence" value="ECO:0007669"/>
    <property type="project" value="InterPro"/>
</dbReference>
<dbReference type="InterPro" id="IPR027417">
    <property type="entry name" value="P-loop_NTPase"/>
</dbReference>
<dbReference type="InterPro" id="IPR000157">
    <property type="entry name" value="TIR_dom"/>
</dbReference>
<evidence type="ECO:0000259" key="6">
    <source>
        <dbReference type="PROSITE" id="PS50104"/>
    </source>
</evidence>
<dbReference type="PROSITE" id="PS50104">
    <property type="entry name" value="TIR"/>
    <property type="match status" value="1"/>
</dbReference>
<proteinExistence type="predicted"/>
<dbReference type="EMBL" id="NBSK02000009">
    <property type="protein sequence ID" value="KAJ0187259.1"/>
    <property type="molecule type" value="Genomic_DNA"/>
</dbReference>
<reference evidence="7 8" key="1">
    <citation type="journal article" date="2017" name="Nat. Commun.">
        <title>Genome assembly with in vitro proximity ligation data and whole-genome triplication in lettuce.</title>
        <authorList>
            <person name="Reyes-Chin-Wo S."/>
            <person name="Wang Z."/>
            <person name="Yang X."/>
            <person name="Kozik A."/>
            <person name="Arikit S."/>
            <person name="Song C."/>
            <person name="Xia L."/>
            <person name="Froenicke L."/>
            <person name="Lavelle D.O."/>
            <person name="Truco M.J."/>
            <person name="Xia R."/>
            <person name="Zhu S."/>
            <person name="Xu C."/>
            <person name="Xu H."/>
            <person name="Xu X."/>
            <person name="Cox K."/>
            <person name="Korf I."/>
            <person name="Meyers B.C."/>
            <person name="Michelmore R.W."/>
        </authorList>
    </citation>
    <scope>NUCLEOTIDE SEQUENCE [LARGE SCALE GENOMIC DNA]</scope>
    <source>
        <strain evidence="8">cv. Salinas</strain>
        <tissue evidence="7">Seedlings</tissue>
    </source>
</reference>
<protein>
    <recommendedName>
        <fullName evidence="6">TIR domain-containing protein</fullName>
    </recommendedName>
</protein>
<evidence type="ECO:0000256" key="3">
    <source>
        <dbReference type="ARBA" id="ARBA00022821"/>
    </source>
</evidence>
<keyword evidence="8" id="KW-1185">Reference proteome</keyword>
<evidence type="ECO:0000313" key="7">
    <source>
        <dbReference type="EMBL" id="KAJ0187259.1"/>
    </source>
</evidence>
<dbReference type="InterPro" id="IPR036390">
    <property type="entry name" value="WH_DNA-bd_sf"/>
</dbReference>
<evidence type="ECO:0000256" key="1">
    <source>
        <dbReference type="ARBA" id="ARBA00022614"/>
    </source>
</evidence>
<dbReference type="Gene3D" id="3.80.10.10">
    <property type="entry name" value="Ribonuclease Inhibitor"/>
    <property type="match status" value="2"/>
</dbReference>
<dbReference type="InterPro" id="IPR042197">
    <property type="entry name" value="Apaf_helical"/>
</dbReference>
<dbReference type="PANTHER" id="PTHR11017:SF577">
    <property type="entry name" value="DISEASE RESISTANCE PROTEIN (TIR-NBS-LRR CLASS), PUTATIVE-RELATED"/>
    <property type="match status" value="1"/>
</dbReference>
<dbReference type="SUPFAM" id="SSF52200">
    <property type="entry name" value="Toll/Interleukin receptor TIR domain"/>
    <property type="match status" value="1"/>
</dbReference>
<dbReference type="Pfam" id="PF01582">
    <property type="entry name" value="TIR"/>
    <property type="match status" value="1"/>
</dbReference>
<dbReference type="Pfam" id="PF00931">
    <property type="entry name" value="NB-ARC"/>
    <property type="match status" value="1"/>
</dbReference>
<dbReference type="Gene3D" id="3.40.50.300">
    <property type="entry name" value="P-loop containing nucleotide triphosphate hydrolases"/>
    <property type="match status" value="1"/>
</dbReference>
<dbReference type="SUPFAM" id="SSF52540">
    <property type="entry name" value="P-loop containing nucleoside triphosphate hydrolases"/>
    <property type="match status" value="1"/>
</dbReference>
<dbReference type="SUPFAM" id="SSF52058">
    <property type="entry name" value="L domain-like"/>
    <property type="match status" value="1"/>
</dbReference>
<feature type="chain" id="PRO_5040244238" description="TIR domain-containing protein" evidence="5">
    <location>
        <begin position="22"/>
        <end position="1098"/>
    </location>
</feature>
<dbReference type="InterPro" id="IPR002182">
    <property type="entry name" value="NB-ARC"/>
</dbReference>
<dbReference type="Gene3D" id="1.10.8.430">
    <property type="entry name" value="Helical domain of apoptotic protease-activating factors"/>
    <property type="match status" value="1"/>
</dbReference>
<dbReference type="InterPro" id="IPR035897">
    <property type="entry name" value="Toll_tir_struct_dom_sf"/>
</dbReference>
<name>A0A9R1UHJ8_LACSA</name>
<keyword evidence="2" id="KW-0677">Repeat</keyword>
<comment type="caution">
    <text evidence="7">The sequence shown here is derived from an EMBL/GenBank/DDBJ whole genome shotgun (WGS) entry which is preliminary data.</text>
</comment>
<gene>
    <name evidence="7" type="ORF">LSAT_V11C900492960</name>
</gene>
<evidence type="ECO:0000256" key="5">
    <source>
        <dbReference type="SAM" id="SignalP"/>
    </source>
</evidence>
<dbReference type="SMART" id="SM00255">
    <property type="entry name" value="TIR"/>
    <property type="match status" value="1"/>
</dbReference>
<dbReference type="PRINTS" id="PR00364">
    <property type="entry name" value="DISEASERSIST"/>
</dbReference>
<feature type="domain" description="TIR" evidence="6">
    <location>
        <begin position="89"/>
        <end position="257"/>
    </location>
</feature>
<dbReference type="FunFam" id="3.40.50.10140:FF:000007">
    <property type="entry name" value="Disease resistance protein (TIR-NBS-LRR class)"/>
    <property type="match status" value="1"/>
</dbReference>
<dbReference type="Pfam" id="PF23282">
    <property type="entry name" value="WHD_ROQ1"/>
    <property type="match status" value="1"/>
</dbReference>
<keyword evidence="1" id="KW-0433">Leucine-rich repeat</keyword>
<evidence type="ECO:0000256" key="4">
    <source>
        <dbReference type="ARBA" id="ARBA00023027"/>
    </source>
</evidence>
<accession>A0A9R1UHJ8</accession>
<evidence type="ECO:0000313" key="8">
    <source>
        <dbReference type="Proteomes" id="UP000235145"/>
    </source>
</evidence>
<dbReference type="InterPro" id="IPR032675">
    <property type="entry name" value="LRR_dom_sf"/>
</dbReference>
<sequence length="1098" mass="125867">MISFAFRKLFVWILNPHLTSPLFFLLEPPMGHWGESNYTFCSGSLLRQLPQWRKEKRTYAREMVVVGGSWERSGDSDGQYYASTASYHERDDTFPGRNNYAAGEDTRTNFTDHLYSALQQKSIYTYRDDERIKKGKRISDELLGSIEDSKFYIIVFSRNYASSSWCLDELVKIMECHKTTIHTAYPVFYDVEPTEVRKQIGAVGEAFAKHEKEEGAGKWREALKEAANLAGWELKKTDDGHEAKLIKRIVEEISLELRSINFSVDEKLVGIETRINEITSSLGTGSDDVRMIGIWGIGGGGKTTLARAVFNKIYFEFECKSFIENVREVSKASLSGLKLLQKQVLSHVLNDQCINISSIYEGKNMMKKMMRNRKVLLVLDDVDHIDQLEALAGDLNWFKPGSRIIITTRDKQVLVAHRLKLIHTVNLLSNKEAICLFSRYAFGKEIPIQEYEELSGQVVCYAAGLPLTIKVLGSFLCGKNKSEWIDALERLKTIPLNETLKILELSYIGLEEDYKEIFLHVACILKGELKGYAIQVLESCGFHAKNGLRVLEQKSLIIIDDNYDDERVSMHDHFEEMGKNIVRRSHPDMPNKHSRLWDSKEIEDILANDLGTEATRCIKFHKGGLDPETIMKGLRKMKELRFLDVALRDFYSIQETNNELMPNFLNALGFLCCNWKSNETPYFPNALQYLRWDEYCFRYLPKTFQANELVSLEIAESDIIQLWEGRERKVLDKLRFLDLSYSMLKTFDLGLTPNLERLTLKGCSHLGALYMPVECVKLRYLKLDGSKLRTLDLGLAPNLELLDLYDCYNLVELHAPNGFLNLKYLNLRGSKLKTLDLRLAPNLETLFLFSCNDLVELHMPRRCLNLRSLLLNNSKLKTLNIGLTPNLEVLSLTSCYDLEELHMSDACQKLTSLFISRSKLRTLNLGLSPNITALHLQECGDLVELHIPRICLNLRSIVLYNSKLRTLDLTLTPNLKSLYLPNCFHLEQLHASIGWLKNVVDLELNGCLGFTSFSFHIKNHNSGRGNESLEVRIAARLHFTLERCPFHPDNKLPKFEFACFRKEELPSLTRNLEKLISMGSCACTKLETFSRSICGLQR</sequence>
<dbReference type="SUPFAM" id="SSF46785">
    <property type="entry name" value="Winged helix' DNA-binding domain"/>
    <property type="match status" value="1"/>
</dbReference>
<keyword evidence="3" id="KW-0611">Plant defense</keyword>
<organism evidence="7 8">
    <name type="scientific">Lactuca sativa</name>
    <name type="common">Garden lettuce</name>
    <dbReference type="NCBI Taxonomy" id="4236"/>
    <lineage>
        <taxon>Eukaryota</taxon>
        <taxon>Viridiplantae</taxon>
        <taxon>Streptophyta</taxon>
        <taxon>Embryophyta</taxon>
        <taxon>Tracheophyta</taxon>
        <taxon>Spermatophyta</taxon>
        <taxon>Magnoliopsida</taxon>
        <taxon>eudicotyledons</taxon>
        <taxon>Gunneridae</taxon>
        <taxon>Pentapetalae</taxon>
        <taxon>asterids</taxon>
        <taxon>campanulids</taxon>
        <taxon>Asterales</taxon>
        <taxon>Asteraceae</taxon>
        <taxon>Cichorioideae</taxon>
        <taxon>Cichorieae</taxon>
        <taxon>Lactucinae</taxon>
        <taxon>Lactuca</taxon>
    </lineage>
</organism>
<dbReference type="GO" id="GO:0006952">
    <property type="term" value="P:defense response"/>
    <property type="evidence" value="ECO:0007669"/>
    <property type="project" value="UniProtKB-KW"/>
</dbReference>
<feature type="signal peptide" evidence="5">
    <location>
        <begin position="1"/>
        <end position="21"/>
    </location>
</feature>
<keyword evidence="4" id="KW-0520">NAD</keyword>
<dbReference type="InterPro" id="IPR044974">
    <property type="entry name" value="Disease_R_plants"/>
</dbReference>
<dbReference type="InterPro" id="IPR058192">
    <property type="entry name" value="WHD_ROQ1-like"/>
</dbReference>
<dbReference type="Proteomes" id="UP000235145">
    <property type="component" value="Unassembled WGS sequence"/>
</dbReference>
<dbReference type="PANTHER" id="PTHR11017">
    <property type="entry name" value="LEUCINE-RICH REPEAT-CONTAINING PROTEIN"/>
    <property type="match status" value="1"/>
</dbReference>
<keyword evidence="5" id="KW-0732">Signal</keyword>